<dbReference type="InterPro" id="IPR036408">
    <property type="entry name" value="PSI_PsaA/B_sf"/>
</dbReference>
<dbReference type="PANTHER" id="PTHR30128:SF19">
    <property type="entry name" value="PHOTOSYSTEM I P700 CHLOROPHYLL A APOPROTEIN A1-RELATED"/>
    <property type="match status" value="1"/>
</dbReference>
<dbReference type="GO" id="GO:0015979">
    <property type="term" value="P:photosynthesis"/>
    <property type="evidence" value="ECO:0007669"/>
    <property type="project" value="InterPro"/>
</dbReference>
<dbReference type="PRINTS" id="PR00257">
    <property type="entry name" value="PHOTSYSPSAAB"/>
</dbReference>
<dbReference type="SUPFAM" id="SSF81558">
    <property type="entry name" value="Photosystem I subunits PsaA/PsaB"/>
    <property type="match status" value="2"/>
</dbReference>
<gene>
    <name evidence="3" type="ORF">H6P81_021531</name>
</gene>
<dbReference type="Proteomes" id="UP000825729">
    <property type="component" value="Unassembled WGS sequence"/>
</dbReference>
<dbReference type="Pfam" id="PF00223">
    <property type="entry name" value="PsaA_PsaB"/>
    <property type="match status" value="6"/>
</dbReference>
<feature type="transmembrane region" description="Helical" evidence="2">
    <location>
        <begin position="857"/>
        <end position="875"/>
    </location>
</feature>
<dbReference type="AlphaFoldDB" id="A0AAV7DQN6"/>
<comment type="caution">
    <text evidence="3">The sequence shown here is derived from an EMBL/GenBank/DDBJ whole genome shotgun (WGS) entry which is preliminary data.</text>
</comment>
<keyword evidence="2" id="KW-1133">Transmembrane helix</keyword>
<dbReference type="PANTHER" id="PTHR30128">
    <property type="entry name" value="OUTER MEMBRANE PROTEIN, OMPA-RELATED"/>
    <property type="match status" value="1"/>
</dbReference>
<feature type="transmembrane region" description="Helical" evidence="2">
    <location>
        <begin position="914"/>
        <end position="933"/>
    </location>
</feature>
<evidence type="ECO:0000256" key="1">
    <source>
        <dbReference type="SAM" id="MobiDB-lite"/>
    </source>
</evidence>
<feature type="transmembrane region" description="Helical" evidence="2">
    <location>
        <begin position="762"/>
        <end position="783"/>
    </location>
</feature>
<dbReference type="EMBL" id="JAINDJ010000065">
    <property type="protein sequence ID" value="KAG9438531.1"/>
    <property type="molecule type" value="Genomic_DNA"/>
</dbReference>
<feature type="transmembrane region" description="Helical" evidence="2">
    <location>
        <begin position="719"/>
        <end position="741"/>
    </location>
</feature>
<feature type="transmembrane region" description="Helical" evidence="2">
    <location>
        <begin position="180"/>
        <end position="200"/>
    </location>
</feature>
<feature type="transmembrane region" description="Helical" evidence="2">
    <location>
        <begin position="1001"/>
        <end position="1022"/>
    </location>
</feature>
<evidence type="ECO:0000313" key="3">
    <source>
        <dbReference type="EMBL" id="KAG9438531.1"/>
    </source>
</evidence>
<dbReference type="GO" id="GO:0009535">
    <property type="term" value="C:chloroplast thylakoid membrane"/>
    <property type="evidence" value="ECO:0007669"/>
    <property type="project" value="TreeGrafter"/>
</dbReference>
<dbReference type="Gene3D" id="1.20.1130.10">
    <property type="entry name" value="Photosystem I PsaA/PsaB"/>
    <property type="match status" value="6"/>
</dbReference>
<keyword evidence="2" id="KW-0812">Transmembrane</keyword>
<protein>
    <submittedName>
        <fullName evidence="3">Uncharacterized protein</fullName>
    </submittedName>
</protein>
<reference evidence="3 4" key="1">
    <citation type="submission" date="2021-07" db="EMBL/GenBank/DDBJ databases">
        <title>The Aristolochia fimbriata genome: insights into angiosperm evolution, floral development and chemical biosynthesis.</title>
        <authorList>
            <person name="Jiao Y."/>
        </authorList>
    </citation>
    <scope>NUCLEOTIDE SEQUENCE [LARGE SCALE GENOMIC DNA]</scope>
    <source>
        <strain evidence="3">IBCAS-2021</strain>
        <tissue evidence="3">Leaf</tissue>
    </source>
</reference>
<evidence type="ECO:0000313" key="4">
    <source>
        <dbReference type="Proteomes" id="UP000825729"/>
    </source>
</evidence>
<dbReference type="NCBIfam" id="TIGR01336">
    <property type="entry name" value="psaB"/>
    <property type="match status" value="1"/>
</dbReference>
<dbReference type="InterPro" id="IPR001280">
    <property type="entry name" value="PSI_PsaA/B"/>
</dbReference>
<accession>A0AAV7DQN6</accession>
<proteinExistence type="predicted"/>
<keyword evidence="2" id="KW-0472">Membrane</keyword>
<feature type="transmembrane region" description="Helical" evidence="2">
    <location>
        <begin position="1201"/>
        <end position="1221"/>
    </location>
</feature>
<keyword evidence="4" id="KW-1185">Reference proteome</keyword>
<feature type="transmembrane region" description="Helical" evidence="2">
    <location>
        <begin position="441"/>
        <end position="458"/>
    </location>
</feature>
<feature type="transmembrane region" description="Helical" evidence="2">
    <location>
        <begin position="961"/>
        <end position="980"/>
    </location>
</feature>
<feature type="transmembrane region" description="Helical" evidence="2">
    <location>
        <begin position="412"/>
        <end position="432"/>
    </location>
</feature>
<feature type="region of interest" description="Disordered" evidence="1">
    <location>
        <begin position="25"/>
        <end position="48"/>
    </location>
</feature>
<organism evidence="3 4">
    <name type="scientific">Aristolochia fimbriata</name>
    <name type="common">White veined hardy Dutchman's pipe vine</name>
    <dbReference type="NCBI Taxonomy" id="158543"/>
    <lineage>
        <taxon>Eukaryota</taxon>
        <taxon>Viridiplantae</taxon>
        <taxon>Streptophyta</taxon>
        <taxon>Embryophyta</taxon>
        <taxon>Tracheophyta</taxon>
        <taxon>Spermatophyta</taxon>
        <taxon>Magnoliopsida</taxon>
        <taxon>Magnoliidae</taxon>
        <taxon>Piperales</taxon>
        <taxon>Aristolochiaceae</taxon>
        <taxon>Aristolochia</taxon>
    </lineage>
</organism>
<evidence type="ECO:0000256" key="2">
    <source>
        <dbReference type="SAM" id="Phobius"/>
    </source>
</evidence>
<dbReference type="GO" id="GO:0009522">
    <property type="term" value="C:photosystem I"/>
    <property type="evidence" value="ECO:0007669"/>
    <property type="project" value="InterPro"/>
</dbReference>
<feature type="transmembrane region" description="Helical" evidence="2">
    <location>
        <begin position="1101"/>
        <end position="1123"/>
    </location>
</feature>
<sequence>MGMAYILDSMDKGSNLIDRSRSTKVLSSGVASDPKDRSGPPIPTGENRPFDRGILKLRRLGLIKLLNIGNKQYRLLQSNKYVPCEIYLAGLFVCVVRKEEDSMIIRSPEPEVKIMVDRDPVKTSFEEWAKPGHFSRTIAKGPDTTTWIWNLHADAHDFDSHTSDLEEISRKVFSAHFGQLSIIFLWLSGIVNAFAGWFHYHKAAPKLAWFQDVESMLNHHLAGLLGLGSLSWAGHQVHVSLPINQFLDAGVDPKEIPLPHEFILNRDLLAQLYPSFAEGATPFFTLNWSKYAEFLTFRGGLDPVTGGLWLTDIAHHHLAIAILFLIAGHMYRTNWGIGHSLKDILEAHKGPFTGQGHKGLYEILTTSWHAQLSLNLAMLGSSTIVVAHHMYSMPPYPYLATDYGTQLSLFTHHMWIGGFLIVGAAAHAAILWHRDAIISHLNWACIFLGFHSFGLYIHNDTMSALGRPQDMFSDTAIQLQPIFAQWVQNTHALAPSATAPGATTSTSLTWGSRLIPDKANLGFRFPCDGPGRGGHAKYPPGIIWKMQSDVWGSISDQGVSSTTINGWLRDFLWAQASQEDLKGIMALRFPRFSQGLAQDPTTRRIWFGIATAHDFESHDDITEERLYQNIFASHFGQLAIIFLWTSGNLFHVAWQGNFESWVQDPLHVRPIAHAIWDPHFGQPAVEAFTRGGALGPVNIAYSGVYQWWYTIGLRTNEDLYTGALFLLFLSAISLIAGWLHLQPKWKPSVSWFKNAESRLNHHLSGLFGVSSLAWTGHLVHVAIPGSRGQYVRWNNFLDVLPYPQGLGPLFTGQWNLYAQNPDSSSHLFGTSEGAGTSILTLLGGFHPQTQSLWLTDIAHHHLAIAFIFLVAGHMYRTNFGIGHSMKDLLEAHIPPGGRLGRGHKGLYDTINNSLHFQLGLALASLGVITSLVAQHMYSLPAYAFIAQDFTTQAALYTHHQYIAGFIMTGAFAHGAIFFIRDYNPEQNEDNVLARMLDHKEAIISHLSWASLFLGFHTLGLYVHNDVMLAFGTPEKQILIEPIFAQWVQSAHGKTSYGFDVLLSSTNGPAFNAGRSIWLPGWLNAVNENSNSLFLTIGPGDFLVHHAIALGLHTTTLILVKGALDARGSKLMPDKKRISVIVSLVMARDEVDGLLFIGIGSTSRYGKELIETLAWAHERTPLANLIRWRDKPVALSIVQARLVGLAHFSVGYIFTYAAFLIASTSGKFG</sequence>
<dbReference type="InterPro" id="IPR006244">
    <property type="entry name" value="PSI_PsaB"/>
</dbReference>
<name>A0AAV7DQN6_ARIFI</name>
<feature type="transmembrane region" description="Helical" evidence="2">
    <location>
        <begin position="372"/>
        <end position="392"/>
    </location>
</feature>